<keyword evidence="4 8" id="KW-0378">Hydrolase</keyword>
<reference evidence="8 9" key="1">
    <citation type="submission" date="2020-06" db="EMBL/GenBank/DDBJ databases">
        <title>Rhizobium sp.nov. isolated from the tomato plant.</title>
        <authorList>
            <person name="Thin K.K."/>
            <person name="Zhang X."/>
            <person name="He S."/>
        </authorList>
    </citation>
    <scope>NUCLEOTIDE SEQUENCE [LARGE SCALE GENOMIC DNA]</scope>
    <source>
        <strain evidence="8 9">DBTS2</strain>
    </source>
</reference>
<evidence type="ECO:0000259" key="7">
    <source>
        <dbReference type="PROSITE" id="PS51462"/>
    </source>
</evidence>
<evidence type="ECO:0000256" key="1">
    <source>
        <dbReference type="ARBA" id="ARBA00001936"/>
    </source>
</evidence>
<organism evidence="8 9">
    <name type="scientific">Mycoplana rhizolycopersici</name>
    <dbReference type="NCBI Taxonomy" id="2746702"/>
    <lineage>
        <taxon>Bacteria</taxon>
        <taxon>Pseudomonadati</taxon>
        <taxon>Pseudomonadota</taxon>
        <taxon>Alphaproteobacteria</taxon>
        <taxon>Hyphomicrobiales</taxon>
        <taxon>Rhizobiaceae</taxon>
        <taxon>Mycoplana</taxon>
    </lineage>
</organism>
<keyword evidence="6" id="KW-0464">Manganese</keyword>
<feature type="domain" description="Nudix hydrolase" evidence="7">
    <location>
        <begin position="8"/>
        <end position="194"/>
    </location>
</feature>
<dbReference type="PANTHER" id="PTHR12318">
    <property type="entry name" value="TESTOSTERONE-REGULATED PROTEIN RP2"/>
    <property type="match status" value="1"/>
</dbReference>
<dbReference type="EMBL" id="JABXYK010000002">
    <property type="protein sequence ID" value="NVP54557.1"/>
    <property type="molecule type" value="Genomic_DNA"/>
</dbReference>
<dbReference type="Gene3D" id="3.90.79.10">
    <property type="entry name" value="Nucleoside Triphosphate Pyrophosphohydrolase"/>
    <property type="match status" value="2"/>
</dbReference>
<accession>A0ABX2QC11</accession>
<dbReference type="InterPro" id="IPR039121">
    <property type="entry name" value="NUDT19"/>
</dbReference>
<evidence type="ECO:0000313" key="8">
    <source>
        <dbReference type="EMBL" id="NVP54557.1"/>
    </source>
</evidence>
<dbReference type="InterPro" id="IPR015797">
    <property type="entry name" value="NUDIX_hydrolase-like_dom_sf"/>
</dbReference>
<dbReference type="SUPFAM" id="SSF55811">
    <property type="entry name" value="Nudix"/>
    <property type="match status" value="1"/>
</dbReference>
<dbReference type="RefSeq" id="WP_176948566.1">
    <property type="nucleotide sequence ID" value="NZ_JABXYK010000002.1"/>
</dbReference>
<proteinExistence type="predicted"/>
<evidence type="ECO:0000256" key="4">
    <source>
        <dbReference type="ARBA" id="ARBA00022801"/>
    </source>
</evidence>
<sequence>MTAAPLLRPVDAASVVLIDRSEGRFRVLVGRRSSRHVFMPDVYVFPGGRRDRGDSRMPVLSCLHEATSARLSIRTHARMREATLQGLGVAALRELHEEAGLVVGRRTGSDERLGTPFLPDLSHLRFFARAITPPGPPRRFDARFFALFTDDAGVDPASAQDSPELFDLHWVDIFEELKIEMPAITVTVLEELKNSLQRDPTLPFGDQAALFMHRRGRFVRDTL</sequence>
<dbReference type="Proteomes" id="UP000659172">
    <property type="component" value="Unassembled WGS sequence"/>
</dbReference>
<comment type="cofactor">
    <cofactor evidence="2">
        <name>Mg(2+)</name>
        <dbReference type="ChEBI" id="CHEBI:18420"/>
    </cofactor>
</comment>
<keyword evidence="9" id="KW-1185">Reference proteome</keyword>
<dbReference type="PROSITE" id="PS51462">
    <property type="entry name" value="NUDIX"/>
    <property type="match status" value="1"/>
</dbReference>
<comment type="cofactor">
    <cofactor evidence="1">
        <name>Mn(2+)</name>
        <dbReference type="ChEBI" id="CHEBI:29035"/>
    </cofactor>
</comment>
<keyword evidence="5" id="KW-0460">Magnesium</keyword>
<name>A0ABX2QC11_9HYPH</name>
<dbReference type="PANTHER" id="PTHR12318:SF0">
    <property type="entry name" value="ACYL-COENZYME A DIPHOSPHATASE NUDT19"/>
    <property type="match status" value="1"/>
</dbReference>
<evidence type="ECO:0000256" key="3">
    <source>
        <dbReference type="ARBA" id="ARBA00022723"/>
    </source>
</evidence>
<evidence type="ECO:0000256" key="5">
    <source>
        <dbReference type="ARBA" id="ARBA00022842"/>
    </source>
</evidence>
<gene>
    <name evidence="8" type="ORF">HV823_04725</name>
</gene>
<dbReference type="GO" id="GO:0016787">
    <property type="term" value="F:hydrolase activity"/>
    <property type="evidence" value="ECO:0007669"/>
    <property type="project" value="UniProtKB-KW"/>
</dbReference>
<evidence type="ECO:0000256" key="6">
    <source>
        <dbReference type="ARBA" id="ARBA00023211"/>
    </source>
</evidence>
<dbReference type="InterPro" id="IPR000086">
    <property type="entry name" value="NUDIX_hydrolase_dom"/>
</dbReference>
<evidence type="ECO:0000313" key="9">
    <source>
        <dbReference type="Proteomes" id="UP000659172"/>
    </source>
</evidence>
<dbReference type="CDD" id="cd18870">
    <property type="entry name" value="NUDIX_AcylCoAdiphos_Nudt19"/>
    <property type="match status" value="1"/>
</dbReference>
<evidence type="ECO:0000256" key="2">
    <source>
        <dbReference type="ARBA" id="ARBA00001946"/>
    </source>
</evidence>
<protein>
    <submittedName>
        <fullName evidence="8">NUDIX hydrolase</fullName>
    </submittedName>
</protein>
<keyword evidence="3" id="KW-0479">Metal-binding</keyword>
<comment type="caution">
    <text evidence="8">The sequence shown here is derived from an EMBL/GenBank/DDBJ whole genome shotgun (WGS) entry which is preliminary data.</text>
</comment>